<dbReference type="EMBL" id="JAEVFJ010000019">
    <property type="protein sequence ID" value="KAH8099472.1"/>
    <property type="molecule type" value="Genomic_DNA"/>
</dbReference>
<feature type="compositionally biased region" description="Low complexity" evidence="1">
    <location>
        <begin position="113"/>
        <end position="143"/>
    </location>
</feature>
<name>A0A8K0ULC3_9AGAR</name>
<feature type="region of interest" description="Disordered" evidence="1">
    <location>
        <begin position="244"/>
        <end position="283"/>
    </location>
</feature>
<feature type="compositionally biased region" description="Low complexity" evidence="1">
    <location>
        <begin position="10"/>
        <end position="24"/>
    </location>
</feature>
<feature type="compositionally biased region" description="Basic and acidic residues" evidence="1">
    <location>
        <begin position="313"/>
        <end position="333"/>
    </location>
</feature>
<sequence>MALPSRPNARLGLPASPSPRSRSLTARIPRQDLPPRPSSSASNDRPRAQTPLPPLPSKLRAQHSLNDLRAPTPSAPRRNPRPPPPPLPALNHLNDLPDRGVVLESRRSESEESISSLSSESSSSSSLLSTPALSDSGSSASSYGDDDEEKEDGNGRSPPTEGLGLLLWNRVAAAAGNLTVSVSKAIETNIISYSGEATPAGQETRLTRAMKEYYINKARDPADLPEWLFEQRDRGALGRLRIANATPEDDDGDLRKPVSVTPAPTQPIPIPRQPPPPAPVESSPASIMISRGKDGSFVRTREPVISRKQSRVRFAEQVHPKELRGRDSDDGVSKKPSVTDPLAMVRTTAVPPVPRRHPRLPDVNVHGRRPSAQGLPSGVRPQRPRVTAQ</sequence>
<feature type="region of interest" description="Disordered" evidence="1">
    <location>
        <begin position="310"/>
        <end position="389"/>
    </location>
</feature>
<dbReference type="AlphaFoldDB" id="A0A8K0ULC3"/>
<organism evidence="2 3">
    <name type="scientific">Cristinia sonorae</name>
    <dbReference type="NCBI Taxonomy" id="1940300"/>
    <lineage>
        <taxon>Eukaryota</taxon>
        <taxon>Fungi</taxon>
        <taxon>Dikarya</taxon>
        <taxon>Basidiomycota</taxon>
        <taxon>Agaricomycotina</taxon>
        <taxon>Agaricomycetes</taxon>
        <taxon>Agaricomycetidae</taxon>
        <taxon>Agaricales</taxon>
        <taxon>Pleurotineae</taxon>
        <taxon>Stephanosporaceae</taxon>
        <taxon>Cristinia</taxon>
    </lineage>
</organism>
<gene>
    <name evidence="2" type="ORF">BXZ70DRAFT_226639</name>
</gene>
<comment type="caution">
    <text evidence="2">The sequence shown here is derived from an EMBL/GenBank/DDBJ whole genome shotgun (WGS) entry which is preliminary data.</text>
</comment>
<evidence type="ECO:0000313" key="2">
    <source>
        <dbReference type="EMBL" id="KAH8099472.1"/>
    </source>
</evidence>
<dbReference type="Proteomes" id="UP000813824">
    <property type="component" value="Unassembled WGS sequence"/>
</dbReference>
<dbReference type="OrthoDB" id="2683368at2759"/>
<evidence type="ECO:0000313" key="3">
    <source>
        <dbReference type="Proteomes" id="UP000813824"/>
    </source>
</evidence>
<accession>A0A8K0ULC3</accession>
<proteinExistence type="predicted"/>
<evidence type="ECO:0000256" key="1">
    <source>
        <dbReference type="SAM" id="MobiDB-lite"/>
    </source>
</evidence>
<feature type="region of interest" description="Disordered" evidence="1">
    <location>
        <begin position="1"/>
        <end position="161"/>
    </location>
</feature>
<feature type="compositionally biased region" description="Pro residues" evidence="1">
    <location>
        <begin position="264"/>
        <end position="279"/>
    </location>
</feature>
<keyword evidence="3" id="KW-1185">Reference proteome</keyword>
<protein>
    <submittedName>
        <fullName evidence="2">Uncharacterized protein</fullName>
    </submittedName>
</protein>
<reference evidence="2" key="1">
    <citation type="journal article" date="2021" name="New Phytol.">
        <title>Evolutionary innovations through gain and loss of genes in the ectomycorrhizal Boletales.</title>
        <authorList>
            <person name="Wu G."/>
            <person name="Miyauchi S."/>
            <person name="Morin E."/>
            <person name="Kuo A."/>
            <person name="Drula E."/>
            <person name="Varga T."/>
            <person name="Kohler A."/>
            <person name="Feng B."/>
            <person name="Cao Y."/>
            <person name="Lipzen A."/>
            <person name="Daum C."/>
            <person name="Hundley H."/>
            <person name="Pangilinan J."/>
            <person name="Johnson J."/>
            <person name="Barry K."/>
            <person name="LaButti K."/>
            <person name="Ng V."/>
            <person name="Ahrendt S."/>
            <person name="Min B."/>
            <person name="Choi I.G."/>
            <person name="Park H."/>
            <person name="Plett J.M."/>
            <person name="Magnuson J."/>
            <person name="Spatafora J.W."/>
            <person name="Nagy L.G."/>
            <person name="Henrissat B."/>
            <person name="Grigoriev I.V."/>
            <person name="Yang Z.L."/>
            <person name="Xu J."/>
            <person name="Martin F.M."/>
        </authorList>
    </citation>
    <scope>NUCLEOTIDE SEQUENCE</scope>
    <source>
        <strain evidence="2">KKN 215</strain>
    </source>
</reference>